<feature type="transmembrane region" description="Helical" evidence="3">
    <location>
        <begin position="425"/>
        <end position="445"/>
    </location>
</feature>
<dbReference type="Proteomes" id="UP000054321">
    <property type="component" value="Unassembled WGS sequence"/>
</dbReference>
<protein>
    <submittedName>
        <fullName evidence="4">Uncharacterized protein</fullName>
    </submittedName>
</protein>
<dbReference type="PANTHER" id="PTHR13315">
    <property type="entry name" value="METALLO PHOSPHOESTERASE RELATED"/>
    <property type="match status" value="1"/>
</dbReference>
<dbReference type="HOGENOM" id="CLU_011607_2_1_1"/>
<dbReference type="OrthoDB" id="5977743at2759"/>
<dbReference type="InParanoid" id="A0A0C3H3I5"/>
<keyword evidence="3" id="KW-1133">Transmembrane helix</keyword>
<keyword evidence="5" id="KW-1185">Reference proteome</keyword>
<feature type="compositionally biased region" description="Low complexity" evidence="2">
    <location>
        <begin position="488"/>
        <end position="498"/>
    </location>
</feature>
<feature type="transmembrane region" description="Helical" evidence="3">
    <location>
        <begin position="590"/>
        <end position="608"/>
    </location>
</feature>
<feature type="region of interest" description="Disordered" evidence="2">
    <location>
        <begin position="519"/>
        <end position="538"/>
    </location>
</feature>
<dbReference type="InterPro" id="IPR029052">
    <property type="entry name" value="Metallo-depent_PP-like"/>
</dbReference>
<dbReference type="GO" id="GO:0006506">
    <property type="term" value="P:GPI anchor biosynthetic process"/>
    <property type="evidence" value="ECO:0007669"/>
    <property type="project" value="InterPro"/>
</dbReference>
<evidence type="ECO:0000313" key="5">
    <source>
        <dbReference type="Proteomes" id="UP000054321"/>
    </source>
</evidence>
<evidence type="ECO:0000313" key="4">
    <source>
        <dbReference type="EMBL" id="KIM97989.1"/>
    </source>
</evidence>
<evidence type="ECO:0000256" key="3">
    <source>
        <dbReference type="SAM" id="Phobius"/>
    </source>
</evidence>
<keyword evidence="1 3" id="KW-0472">Membrane</keyword>
<sequence length="609" mass="67863">PKDATPHHLVFVADPQLVDPHTYPDRHWPLSTFTILHTDNYLKRSYIQLQKRLQPDTLFFLGDLFDGGREWKTDRGDTTDPTWAEGQRPSIERSYLKSWRRRYGENFWLREYDRFGRIFYKFWDLGGSEARPGQRARRIISSLPGNHDLGFGAQIKLPIRDRFEAYFGEGNRVDVIGNHTIVSVDTVSLSAGVSDHKTPELTQPVEDFLAKVQSLKRKAVARELGFQAGYERTLQHAHRVEDLGEVDFKHRRTLDPGLESADFPTILLTHVPLYRGPGTPCGPKREHWPPTPPPKGQTTPVNPDDRNAISLSAGYQYQNVLGEDDSVRLVSTIGNVVSVFSGDDHDYCEIVHPSNKNNAREITVKSISWAMGVRKPGFVMVSMWNPVNPDGEPLNPVQAGPGGDESASSTMENHLCLLPDQLGIFIRYGALLAITLLALLIRAILTPILHLEPFSIPPDFDDSPLLPAFTKDIKRDFDTYKQHYPDKSSTSSTSSTNSVNLAPRTSAARTRSVSPATGYGLPASQARNATPPLINSSSSGYFGPGEGYAGKYDTGDDMGRHAASAYGSTGKQKKGTGGVLGLVWREAWMSVWRVAWMVLGVYLYLVWYG</sequence>
<evidence type="ECO:0000256" key="1">
    <source>
        <dbReference type="ARBA" id="ARBA00023136"/>
    </source>
</evidence>
<dbReference type="PANTHER" id="PTHR13315:SF4">
    <property type="entry name" value="METALLOPHOSPHOESTERASE, ISOFORM E"/>
    <property type="match status" value="1"/>
</dbReference>
<feature type="region of interest" description="Disordered" evidence="2">
    <location>
        <begin position="278"/>
        <end position="304"/>
    </location>
</feature>
<keyword evidence="3" id="KW-0812">Transmembrane</keyword>
<name>A0A0C3H3I5_OIDMZ</name>
<dbReference type="FunCoup" id="A0A0C3H3I5">
    <property type="interactions" value="528"/>
</dbReference>
<dbReference type="GO" id="GO:0005783">
    <property type="term" value="C:endoplasmic reticulum"/>
    <property type="evidence" value="ECO:0007669"/>
    <property type="project" value="TreeGrafter"/>
</dbReference>
<dbReference type="AlphaFoldDB" id="A0A0C3H3I5"/>
<feature type="compositionally biased region" description="Polar residues" evidence="2">
    <location>
        <begin position="525"/>
        <end position="538"/>
    </location>
</feature>
<accession>A0A0C3H3I5</accession>
<dbReference type="EMBL" id="KN832881">
    <property type="protein sequence ID" value="KIM97989.1"/>
    <property type="molecule type" value="Genomic_DNA"/>
</dbReference>
<feature type="region of interest" description="Disordered" evidence="2">
    <location>
        <begin position="481"/>
        <end position="514"/>
    </location>
</feature>
<dbReference type="STRING" id="913774.A0A0C3H3I5"/>
<evidence type="ECO:0000256" key="2">
    <source>
        <dbReference type="SAM" id="MobiDB-lite"/>
    </source>
</evidence>
<reference evidence="5" key="2">
    <citation type="submission" date="2015-01" db="EMBL/GenBank/DDBJ databases">
        <title>Evolutionary Origins and Diversification of the Mycorrhizal Mutualists.</title>
        <authorList>
            <consortium name="DOE Joint Genome Institute"/>
            <consortium name="Mycorrhizal Genomics Consortium"/>
            <person name="Kohler A."/>
            <person name="Kuo A."/>
            <person name="Nagy L.G."/>
            <person name="Floudas D."/>
            <person name="Copeland A."/>
            <person name="Barry K.W."/>
            <person name="Cichocki N."/>
            <person name="Veneault-Fourrey C."/>
            <person name="LaButti K."/>
            <person name="Lindquist E.A."/>
            <person name="Lipzen A."/>
            <person name="Lundell T."/>
            <person name="Morin E."/>
            <person name="Murat C."/>
            <person name="Riley R."/>
            <person name="Ohm R."/>
            <person name="Sun H."/>
            <person name="Tunlid A."/>
            <person name="Henrissat B."/>
            <person name="Grigoriev I.V."/>
            <person name="Hibbett D.S."/>
            <person name="Martin F."/>
        </authorList>
    </citation>
    <scope>NUCLEOTIDE SEQUENCE [LARGE SCALE GENOMIC DNA]</scope>
    <source>
        <strain evidence="5">Zn</strain>
    </source>
</reference>
<organism evidence="4 5">
    <name type="scientific">Oidiodendron maius (strain Zn)</name>
    <dbReference type="NCBI Taxonomy" id="913774"/>
    <lineage>
        <taxon>Eukaryota</taxon>
        <taxon>Fungi</taxon>
        <taxon>Dikarya</taxon>
        <taxon>Ascomycota</taxon>
        <taxon>Pezizomycotina</taxon>
        <taxon>Leotiomycetes</taxon>
        <taxon>Leotiomycetes incertae sedis</taxon>
        <taxon>Myxotrichaceae</taxon>
        <taxon>Oidiodendron</taxon>
    </lineage>
</organism>
<gene>
    <name evidence="4" type="ORF">OIDMADRAFT_129202</name>
</gene>
<dbReference type="SUPFAM" id="SSF56300">
    <property type="entry name" value="Metallo-dependent phosphatases"/>
    <property type="match status" value="1"/>
</dbReference>
<dbReference type="InterPro" id="IPR033308">
    <property type="entry name" value="PGAP5/Cdc1/Ted1"/>
</dbReference>
<feature type="non-terminal residue" evidence="4">
    <location>
        <position position="1"/>
    </location>
</feature>
<reference evidence="4 5" key="1">
    <citation type="submission" date="2014-04" db="EMBL/GenBank/DDBJ databases">
        <authorList>
            <consortium name="DOE Joint Genome Institute"/>
            <person name="Kuo A."/>
            <person name="Martino E."/>
            <person name="Perotto S."/>
            <person name="Kohler A."/>
            <person name="Nagy L.G."/>
            <person name="Floudas D."/>
            <person name="Copeland A."/>
            <person name="Barry K.W."/>
            <person name="Cichocki N."/>
            <person name="Veneault-Fourrey C."/>
            <person name="LaButti K."/>
            <person name="Lindquist E.A."/>
            <person name="Lipzen A."/>
            <person name="Lundell T."/>
            <person name="Morin E."/>
            <person name="Murat C."/>
            <person name="Sun H."/>
            <person name="Tunlid A."/>
            <person name="Henrissat B."/>
            <person name="Grigoriev I.V."/>
            <person name="Hibbett D.S."/>
            <person name="Martin F."/>
            <person name="Nordberg H.P."/>
            <person name="Cantor M.N."/>
            <person name="Hua S.X."/>
        </authorList>
    </citation>
    <scope>NUCLEOTIDE SEQUENCE [LARGE SCALE GENOMIC DNA]</scope>
    <source>
        <strain evidence="4 5">Zn</strain>
    </source>
</reference>
<proteinExistence type="predicted"/>
<dbReference type="GO" id="GO:0016020">
    <property type="term" value="C:membrane"/>
    <property type="evidence" value="ECO:0007669"/>
    <property type="project" value="GOC"/>
</dbReference>